<sequence>MTGAEAVVECLKAQGVELVFGIRGLHITPVATAAKRQGIRFIEVRNEQSAAFMADAYARVTGQVGVVLAGTGAGAAATMVGIQEAYCSSSPVLLLSSQIERAHLHKGWGDVHEVKDQHGLISNVAEACYDVMAPSDIPQSLQTIFSRMENERPRPYGLEVPVDVLNAEPAAPFLYQPVVCTPKLPDETRLEDAVELIAGARRPVIYAGGGAIASGAGQAIGRLAERLNAPVLTSIKGKGVFSEAHDLSLGNLGTEEPVQSLLARADLTIVVGTRFSNRSTGKWSLRLPSRWVRIDIDEQQFAKTHPSIQGSHVVELAGDARITVEAILGRLGKQPSRPQGFERSEVIKAKRQVLESVRATYPAEVKLLEDLRGVVRGDAILANDSAMATYWARRYFEVHEPRTFLWAMGSGTIGFGLPAAIGAKLAKPDCQVLALCGDGGFLYSCQELATAVKYRAAIVVLLFNNNAFGVVDYAERKAGQLFGDEALVNPDFVALAKSFGADAERVDSLEQIGQVVEKAFARNRLTVIEVPIALRPPPDLA</sequence>
<dbReference type="GO" id="GO:0000287">
    <property type="term" value="F:magnesium ion binding"/>
    <property type="evidence" value="ECO:0007669"/>
    <property type="project" value="InterPro"/>
</dbReference>
<protein>
    <submittedName>
        <fullName evidence="8">Thiamine pyrophosphate-binding protein</fullName>
    </submittedName>
</protein>
<feature type="domain" description="Thiamine pyrophosphate enzyme N-terminal TPP-binding" evidence="7">
    <location>
        <begin position="1"/>
        <end position="108"/>
    </location>
</feature>
<dbReference type="InterPro" id="IPR045229">
    <property type="entry name" value="TPP_enz"/>
</dbReference>
<organism evidence="8 9">
    <name type="scientific">Candidatus Methylomirabilis tolerans</name>
    <dbReference type="NCBI Taxonomy" id="3123416"/>
    <lineage>
        <taxon>Bacteria</taxon>
        <taxon>Candidatus Methylomirabilota</taxon>
        <taxon>Candidatus Methylomirabilia</taxon>
        <taxon>Candidatus Methylomirabilales</taxon>
        <taxon>Candidatus Methylomirabilaceae</taxon>
        <taxon>Candidatus Methylomirabilis</taxon>
    </lineage>
</organism>
<dbReference type="GO" id="GO:0030976">
    <property type="term" value="F:thiamine pyrophosphate binding"/>
    <property type="evidence" value="ECO:0007669"/>
    <property type="project" value="InterPro"/>
</dbReference>
<evidence type="ECO:0000256" key="4">
    <source>
        <dbReference type="RuleBase" id="RU362132"/>
    </source>
</evidence>
<dbReference type="CDD" id="cd00568">
    <property type="entry name" value="TPP_enzymes"/>
    <property type="match status" value="1"/>
</dbReference>
<dbReference type="InterPro" id="IPR012001">
    <property type="entry name" value="Thiamin_PyroP_enz_TPP-bd_dom"/>
</dbReference>
<dbReference type="SUPFAM" id="SSF52518">
    <property type="entry name" value="Thiamin diphosphate-binding fold (THDP-binding)"/>
    <property type="match status" value="2"/>
</dbReference>
<dbReference type="InterPro" id="IPR029035">
    <property type="entry name" value="DHS-like_NAD/FAD-binding_dom"/>
</dbReference>
<gene>
    <name evidence="8" type="ORF">K8G79_02480</name>
</gene>
<evidence type="ECO:0000256" key="3">
    <source>
        <dbReference type="ARBA" id="ARBA00023052"/>
    </source>
</evidence>
<dbReference type="GO" id="GO:0005948">
    <property type="term" value="C:acetolactate synthase complex"/>
    <property type="evidence" value="ECO:0007669"/>
    <property type="project" value="TreeGrafter"/>
</dbReference>
<comment type="caution">
    <text evidence="8">The sequence shown here is derived from an EMBL/GenBank/DDBJ whole genome shotgun (WGS) entry which is preliminary data.</text>
</comment>
<dbReference type="Pfam" id="PF02775">
    <property type="entry name" value="TPP_enzyme_C"/>
    <property type="match status" value="1"/>
</dbReference>
<dbReference type="PANTHER" id="PTHR18968">
    <property type="entry name" value="THIAMINE PYROPHOSPHATE ENZYMES"/>
    <property type="match status" value="1"/>
</dbReference>
<dbReference type="Gene3D" id="3.40.50.1220">
    <property type="entry name" value="TPP-binding domain"/>
    <property type="match status" value="1"/>
</dbReference>
<feature type="domain" description="Thiamine pyrophosphate enzyme TPP-binding" evidence="6">
    <location>
        <begin position="387"/>
        <end position="530"/>
    </location>
</feature>
<keyword evidence="3 4" id="KW-0786">Thiamine pyrophosphate</keyword>
<comment type="similarity">
    <text evidence="2 4">Belongs to the TPP enzyme family.</text>
</comment>
<dbReference type="Pfam" id="PF00205">
    <property type="entry name" value="TPP_enzyme_M"/>
    <property type="match status" value="1"/>
</dbReference>
<name>A0AAJ1AGR5_9BACT</name>
<evidence type="ECO:0000259" key="5">
    <source>
        <dbReference type="Pfam" id="PF00205"/>
    </source>
</evidence>
<dbReference type="SUPFAM" id="SSF52467">
    <property type="entry name" value="DHS-like NAD/FAD-binding domain"/>
    <property type="match status" value="1"/>
</dbReference>
<proteinExistence type="inferred from homology"/>
<evidence type="ECO:0000259" key="6">
    <source>
        <dbReference type="Pfam" id="PF02775"/>
    </source>
</evidence>
<feature type="domain" description="Thiamine pyrophosphate enzyme central" evidence="5">
    <location>
        <begin position="190"/>
        <end position="326"/>
    </location>
</feature>
<dbReference type="InterPro" id="IPR000399">
    <property type="entry name" value="TPP-bd_CS"/>
</dbReference>
<dbReference type="InterPro" id="IPR029061">
    <property type="entry name" value="THDP-binding"/>
</dbReference>
<dbReference type="Gene3D" id="3.40.50.970">
    <property type="match status" value="2"/>
</dbReference>
<reference evidence="8 9" key="1">
    <citation type="journal article" date="2021" name="bioRxiv">
        <title>Unraveling nitrogen, sulfur and carbon metabolic pathways and microbial community transcriptional responses to substrate deprivation and toxicity stresses in a bioreactor mimicking anoxic brackish coastal sediment conditions.</title>
        <authorList>
            <person name="Martins P.D."/>
            <person name="Echeveste M.J."/>
            <person name="Arshad A."/>
            <person name="Kurth J."/>
            <person name="Ouboter H."/>
            <person name="Jetten M.S.M."/>
            <person name="Welte C.U."/>
        </authorList>
    </citation>
    <scope>NUCLEOTIDE SEQUENCE [LARGE SCALE GENOMIC DNA]</scope>
    <source>
        <strain evidence="8">MAG_38</strain>
    </source>
</reference>
<dbReference type="GO" id="GO:0050660">
    <property type="term" value="F:flavin adenine dinucleotide binding"/>
    <property type="evidence" value="ECO:0007669"/>
    <property type="project" value="TreeGrafter"/>
</dbReference>
<evidence type="ECO:0000313" key="8">
    <source>
        <dbReference type="EMBL" id="MBZ0159004.1"/>
    </source>
</evidence>
<accession>A0AAJ1AGR5</accession>
<dbReference type="GO" id="GO:0003984">
    <property type="term" value="F:acetolactate synthase activity"/>
    <property type="evidence" value="ECO:0007669"/>
    <property type="project" value="TreeGrafter"/>
</dbReference>
<dbReference type="Pfam" id="PF02776">
    <property type="entry name" value="TPP_enzyme_N"/>
    <property type="match status" value="1"/>
</dbReference>
<comment type="cofactor">
    <cofactor evidence="1">
        <name>thiamine diphosphate</name>
        <dbReference type="ChEBI" id="CHEBI:58937"/>
    </cofactor>
</comment>
<dbReference type="AlphaFoldDB" id="A0AAJ1AGR5"/>
<dbReference type="CDD" id="cd07035">
    <property type="entry name" value="TPP_PYR_POX_like"/>
    <property type="match status" value="1"/>
</dbReference>
<evidence type="ECO:0000259" key="7">
    <source>
        <dbReference type="Pfam" id="PF02776"/>
    </source>
</evidence>
<dbReference type="Proteomes" id="UP001197609">
    <property type="component" value="Unassembled WGS sequence"/>
</dbReference>
<dbReference type="GO" id="GO:0009097">
    <property type="term" value="P:isoleucine biosynthetic process"/>
    <property type="evidence" value="ECO:0007669"/>
    <property type="project" value="TreeGrafter"/>
</dbReference>
<evidence type="ECO:0000313" key="9">
    <source>
        <dbReference type="Proteomes" id="UP001197609"/>
    </source>
</evidence>
<evidence type="ECO:0000256" key="2">
    <source>
        <dbReference type="ARBA" id="ARBA00007812"/>
    </source>
</evidence>
<dbReference type="PANTHER" id="PTHR18968:SF13">
    <property type="entry name" value="ACETOLACTATE SYNTHASE CATALYTIC SUBUNIT, MITOCHONDRIAL"/>
    <property type="match status" value="1"/>
</dbReference>
<dbReference type="EMBL" id="JAIOIU010000029">
    <property type="protein sequence ID" value="MBZ0159004.1"/>
    <property type="molecule type" value="Genomic_DNA"/>
</dbReference>
<evidence type="ECO:0000256" key="1">
    <source>
        <dbReference type="ARBA" id="ARBA00001964"/>
    </source>
</evidence>
<dbReference type="GO" id="GO:0009099">
    <property type="term" value="P:L-valine biosynthetic process"/>
    <property type="evidence" value="ECO:0007669"/>
    <property type="project" value="TreeGrafter"/>
</dbReference>
<dbReference type="PROSITE" id="PS00187">
    <property type="entry name" value="TPP_ENZYMES"/>
    <property type="match status" value="1"/>
</dbReference>
<dbReference type="InterPro" id="IPR011766">
    <property type="entry name" value="TPP_enzyme_TPP-bd"/>
</dbReference>
<dbReference type="InterPro" id="IPR012000">
    <property type="entry name" value="Thiamin_PyroP_enz_cen_dom"/>
</dbReference>